<dbReference type="STRING" id="579405.Dd703_0252"/>
<dbReference type="InterPro" id="IPR005532">
    <property type="entry name" value="SUMF_dom"/>
</dbReference>
<dbReference type="SUPFAM" id="SSF56436">
    <property type="entry name" value="C-type lectin-like"/>
    <property type="match status" value="1"/>
</dbReference>
<name>C6C7F1_MUSP7</name>
<dbReference type="Pfam" id="PF03781">
    <property type="entry name" value="FGE-sulfatase"/>
    <property type="match status" value="1"/>
</dbReference>
<dbReference type="HOGENOM" id="CLU_949465_0_0_6"/>
<dbReference type="Proteomes" id="UP000002734">
    <property type="component" value="Chromosome"/>
</dbReference>
<evidence type="ECO:0000313" key="3">
    <source>
        <dbReference type="Proteomes" id="UP000002734"/>
    </source>
</evidence>
<dbReference type="AlphaFoldDB" id="C6C7F1"/>
<sequence>MPAEIKINGGSYYVGGIFGNKDFASHANTSLSPFYMTTTEIDYNRYMQVYSQAKPLGYSVNPGCNGGDVDDCLPPETDHGRHPVTTVSWWDAIIFANALSVMNHLTPNYLWADGRPINAAPADNNRDIRRDADATGFRLPTLNEWQVAARGGEIGLKHGSYGQRFSGSNAAETVANMPTEKTTEFHTQPVGSRRANPLGLYDLTGNVSEWLDDDVHMPGLNNMHYFCGGSYLMKVNNVSECDVHTPNFPTSDIGFRLVRPLR</sequence>
<evidence type="ECO:0000259" key="1">
    <source>
        <dbReference type="Pfam" id="PF03781"/>
    </source>
</evidence>
<reference evidence="2" key="1">
    <citation type="submission" date="2009-06" db="EMBL/GenBank/DDBJ databases">
        <title>Complete sequence of Dickeya dadantii Ech703.</title>
        <authorList>
            <consortium name="US DOE Joint Genome Institute"/>
            <person name="Lucas S."/>
            <person name="Copeland A."/>
            <person name="Lapidus A."/>
            <person name="Glavina del Rio T."/>
            <person name="Dalin E."/>
            <person name="Tice H."/>
            <person name="Bruce D."/>
            <person name="Goodwin L."/>
            <person name="Pitluck S."/>
            <person name="Chertkov O."/>
            <person name="Brettin T."/>
            <person name="Detter J.C."/>
            <person name="Han C."/>
            <person name="Larimer F."/>
            <person name="Land M."/>
            <person name="Hauser L."/>
            <person name="Kyrpides N."/>
            <person name="Mikhailova N."/>
            <person name="Balakrishnan V."/>
            <person name="Glasner J."/>
            <person name="Perna N.T."/>
        </authorList>
    </citation>
    <scope>NUCLEOTIDE SEQUENCE [LARGE SCALE GENOMIC DNA]</scope>
    <source>
        <strain evidence="2">Ech703</strain>
    </source>
</reference>
<dbReference type="GO" id="GO:0120147">
    <property type="term" value="F:formylglycine-generating oxidase activity"/>
    <property type="evidence" value="ECO:0007669"/>
    <property type="project" value="TreeGrafter"/>
</dbReference>
<dbReference type="InterPro" id="IPR016187">
    <property type="entry name" value="CTDL_fold"/>
</dbReference>
<dbReference type="Gene3D" id="3.90.1580.10">
    <property type="entry name" value="paralog of FGE (formylglycine-generating enzyme)"/>
    <property type="match status" value="1"/>
</dbReference>
<organism evidence="2 3">
    <name type="scientific">Musicola paradisiaca (strain Ech703)</name>
    <name type="common">Dickeya paradisiaca</name>
    <name type="synonym">Dickeya dadantii</name>
    <dbReference type="NCBI Taxonomy" id="579405"/>
    <lineage>
        <taxon>Bacteria</taxon>
        <taxon>Pseudomonadati</taxon>
        <taxon>Pseudomonadota</taxon>
        <taxon>Gammaproteobacteria</taxon>
        <taxon>Enterobacterales</taxon>
        <taxon>Pectobacteriaceae</taxon>
        <taxon>Musicola</taxon>
    </lineage>
</organism>
<dbReference type="PANTHER" id="PTHR23150">
    <property type="entry name" value="SULFATASE MODIFYING FACTOR 1, 2"/>
    <property type="match status" value="1"/>
</dbReference>
<keyword evidence="3" id="KW-1185">Reference proteome</keyword>
<dbReference type="InterPro" id="IPR042095">
    <property type="entry name" value="SUMF_sf"/>
</dbReference>
<dbReference type="EMBL" id="CP001654">
    <property type="protein sequence ID" value="ACS84069.1"/>
    <property type="molecule type" value="Genomic_DNA"/>
</dbReference>
<evidence type="ECO:0000313" key="2">
    <source>
        <dbReference type="EMBL" id="ACS84069.1"/>
    </source>
</evidence>
<dbReference type="InterPro" id="IPR051043">
    <property type="entry name" value="Sulfatase_Mod_Factor_Kinase"/>
</dbReference>
<accession>C6C7F1</accession>
<feature type="domain" description="Sulfatase-modifying factor enzyme-like" evidence="1">
    <location>
        <begin position="2"/>
        <end position="259"/>
    </location>
</feature>
<protein>
    <recommendedName>
        <fullName evidence="1">Sulfatase-modifying factor enzyme-like domain-containing protein</fullName>
    </recommendedName>
</protein>
<proteinExistence type="predicted"/>
<gene>
    <name evidence="2" type="ordered locus">Dd703_0252</name>
</gene>
<dbReference type="eggNOG" id="COG1262">
    <property type="taxonomic scope" value="Bacteria"/>
</dbReference>
<dbReference type="PANTHER" id="PTHR23150:SF19">
    <property type="entry name" value="FORMYLGLYCINE-GENERATING ENZYME"/>
    <property type="match status" value="1"/>
</dbReference>
<dbReference type="KEGG" id="dda:Dd703_0252"/>